<sequence length="527" mass="57165">MGYESAFKTDIDRKRPAGSSAVYCQSFINKREGMELIYQTLIRSFVQPAILVMGDLMIDTYLRGASTRLSPEAPVPVVDISSHTSVLGGGANAAVNLRNLGAKVTFVSLTGDDYAAGLAAELLEREGVNNEVIRCDTRRTITKTRVIAGQQLLTRYDEGTEIQPDEECERQLIAMLEQQLPLHDAILIADYNKGLITDGIIDALEKINQKHKKFIAVDAKQLSRYKQLRPDLVKPNYKEAAALLRLPELSNNKARQMEEMGAGIFEATGAGITALTLDEEGALIFLKDQLLCHTAARPVNNPNVSGAGDTYISAFMLACLSDSTPATAAEIAGAAAAVAIGKSNTAHCKQSELIAYFSMKDKYVRDHAELEALCNMYKAQGKKIVFTNGCFDILHSGHVSYLERAASLGDVLIVGVNTDESIKRLKGSERPINNLGDRIQVLAGLGAITHLISFGSEANDTPEPLIRIIQPAVFAKGGDYSRESLPEAAAVEEYGGEIILLPLVPDRSTTLIIKRIYTTPVLKVAEA</sequence>
<evidence type="ECO:0000313" key="6">
    <source>
        <dbReference type="Proteomes" id="UP000318815"/>
    </source>
</evidence>
<reference evidence="5 6" key="1">
    <citation type="submission" date="2019-08" db="EMBL/GenBank/DDBJ databases">
        <title>Whole genome sequencing of chitin degrading bacteria Chitinophaga pinensis YS16.</title>
        <authorList>
            <person name="Singh R.P."/>
            <person name="Manchanda G."/>
            <person name="Maurya I.K."/>
            <person name="Joshi N.K."/>
            <person name="Srivastava A.K."/>
        </authorList>
    </citation>
    <scope>NUCLEOTIDE SEQUENCE [LARGE SCALE GENOMIC DNA]</scope>
    <source>
        <strain evidence="5 6">YS-16</strain>
    </source>
</reference>
<accession>A0A5C6LPF6</accession>
<keyword evidence="1" id="KW-0511">Multifunctional enzyme</keyword>
<dbReference type="GO" id="GO:0005829">
    <property type="term" value="C:cytosol"/>
    <property type="evidence" value="ECO:0007669"/>
    <property type="project" value="TreeGrafter"/>
</dbReference>
<evidence type="ECO:0000256" key="2">
    <source>
        <dbReference type="ARBA" id="ARBA00023277"/>
    </source>
</evidence>
<dbReference type="OrthoDB" id="9802794at2"/>
<dbReference type="Proteomes" id="UP000318815">
    <property type="component" value="Unassembled WGS sequence"/>
</dbReference>
<dbReference type="GO" id="GO:0033785">
    <property type="term" value="F:heptose 7-phosphate kinase activity"/>
    <property type="evidence" value="ECO:0007669"/>
    <property type="project" value="TreeGrafter"/>
</dbReference>
<evidence type="ECO:0000259" key="4">
    <source>
        <dbReference type="Pfam" id="PF01467"/>
    </source>
</evidence>
<evidence type="ECO:0000259" key="3">
    <source>
        <dbReference type="Pfam" id="PF00294"/>
    </source>
</evidence>
<dbReference type="InterPro" id="IPR014729">
    <property type="entry name" value="Rossmann-like_a/b/a_fold"/>
</dbReference>
<dbReference type="PANTHER" id="PTHR46969">
    <property type="entry name" value="BIFUNCTIONAL PROTEIN HLDE"/>
    <property type="match status" value="1"/>
</dbReference>
<name>A0A5C6LPF6_9BACT</name>
<dbReference type="InterPro" id="IPR011611">
    <property type="entry name" value="PfkB_dom"/>
</dbReference>
<dbReference type="Pfam" id="PF01467">
    <property type="entry name" value="CTP_transf_like"/>
    <property type="match status" value="1"/>
</dbReference>
<feature type="domain" description="Carbohydrate kinase PfkB" evidence="3">
    <location>
        <begin position="50"/>
        <end position="349"/>
    </location>
</feature>
<evidence type="ECO:0000313" key="5">
    <source>
        <dbReference type="EMBL" id="TWV98751.1"/>
    </source>
</evidence>
<dbReference type="InterPro" id="IPR004821">
    <property type="entry name" value="Cyt_trans-like"/>
</dbReference>
<gene>
    <name evidence="5" type="ORF">FEF09_20200</name>
</gene>
<proteinExistence type="predicted"/>
<dbReference type="GO" id="GO:0033786">
    <property type="term" value="F:heptose-1-phosphate adenylyltransferase activity"/>
    <property type="evidence" value="ECO:0007669"/>
    <property type="project" value="TreeGrafter"/>
</dbReference>
<keyword evidence="5" id="KW-0808">Transferase</keyword>
<keyword evidence="5" id="KW-0418">Kinase</keyword>
<feature type="domain" description="Cytidyltransferase-like" evidence="4">
    <location>
        <begin position="386"/>
        <end position="483"/>
    </location>
</feature>
<dbReference type="Gene3D" id="3.40.1190.20">
    <property type="match status" value="1"/>
</dbReference>
<dbReference type="PANTHER" id="PTHR46969:SF1">
    <property type="entry name" value="BIFUNCTIONAL PROTEIN HLDE"/>
    <property type="match status" value="1"/>
</dbReference>
<dbReference type="SUPFAM" id="SSF52374">
    <property type="entry name" value="Nucleotidylyl transferase"/>
    <property type="match status" value="1"/>
</dbReference>
<organism evidence="5 6">
    <name type="scientific">Chitinophaga pinensis</name>
    <dbReference type="NCBI Taxonomy" id="79329"/>
    <lineage>
        <taxon>Bacteria</taxon>
        <taxon>Pseudomonadati</taxon>
        <taxon>Bacteroidota</taxon>
        <taxon>Chitinophagia</taxon>
        <taxon>Chitinophagales</taxon>
        <taxon>Chitinophagaceae</taxon>
        <taxon>Chitinophaga</taxon>
    </lineage>
</organism>
<protein>
    <submittedName>
        <fullName evidence="5">Bifunctional heptose 7-phosphate kinase/heptose 1-phosphate adenyltransferase</fullName>
    </submittedName>
</protein>
<dbReference type="InterPro" id="IPR029056">
    <property type="entry name" value="Ribokinase-like"/>
</dbReference>
<keyword evidence="2" id="KW-0119">Carbohydrate metabolism</keyword>
<dbReference type="NCBIfam" id="TIGR00125">
    <property type="entry name" value="cyt_tran_rel"/>
    <property type="match status" value="1"/>
</dbReference>
<comment type="caution">
    <text evidence="5">The sequence shown here is derived from an EMBL/GenBank/DDBJ whole genome shotgun (WGS) entry which is preliminary data.</text>
</comment>
<keyword evidence="6" id="KW-1185">Reference proteome</keyword>
<dbReference type="SUPFAM" id="SSF53613">
    <property type="entry name" value="Ribokinase-like"/>
    <property type="match status" value="1"/>
</dbReference>
<dbReference type="Pfam" id="PF00294">
    <property type="entry name" value="PfkB"/>
    <property type="match status" value="1"/>
</dbReference>
<dbReference type="Gene3D" id="3.40.50.620">
    <property type="entry name" value="HUPs"/>
    <property type="match status" value="1"/>
</dbReference>
<dbReference type="AlphaFoldDB" id="A0A5C6LPF6"/>
<dbReference type="EMBL" id="VOHS01000024">
    <property type="protein sequence ID" value="TWV98751.1"/>
    <property type="molecule type" value="Genomic_DNA"/>
</dbReference>
<evidence type="ECO:0000256" key="1">
    <source>
        <dbReference type="ARBA" id="ARBA00023268"/>
    </source>
</evidence>